<evidence type="ECO:0000313" key="1">
    <source>
        <dbReference type="EMBL" id="KCZ80744.1"/>
    </source>
</evidence>
<reference evidence="2" key="1">
    <citation type="submission" date="2013-02" db="EMBL/GenBank/DDBJ databases">
        <authorList>
            <consortium name="The Broad Institute Genome Sequencing Platform"/>
            <person name="Cuomo C."/>
            <person name="Becnel J."/>
            <person name="Sanscrainte N."/>
            <person name="Walker B."/>
            <person name="Young S.K."/>
            <person name="Zeng Q."/>
            <person name="Gargeya S."/>
            <person name="Fitzgerald M."/>
            <person name="Haas B."/>
            <person name="Abouelleil A."/>
            <person name="Alvarado L."/>
            <person name="Arachchi H.M."/>
            <person name="Berlin A.M."/>
            <person name="Chapman S.B."/>
            <person name="Dewar J."/>
            <person name="Goldberg J."/>
            <person name="Griggs A."/>
            <person name="Gujja S."/>
            <person name="Hansen M."/>
            <person name="Howarth C."/>
            <person name="Imamovic A."/>
            <person name="Larimer J."/>
            <person name="McCowan C."/>
            <person name="Murphy C."/>
            <person name="Neiman D."/>
            <person name="Pearson M."/>
            <person name="Priest M."/>
            <person name="Roberts A."/>
            <person name="Saif S."/>
            <person name="Shea T."/>
            <person name="Sisk P."/>
            <person name="Sykes S."/>
            <person name="Wortman J."/>
            <person name="Nusbaum C."/>
            <person name="Birren B."/>
        </authorList>
    </citation>
    <scope>NUCLEOTIDE SEQUENCE [LARGE SCALE GENOMIC DNA]</scope>
    <source>
        <strain evidence="2">PRA339</strain>
    </source>
</reference>
<reference evidence="1 2" key="2">
    <citation type="submission" date="2014-03" db="EMBL/GenBank/DDBJ databases">
        <title>The Genome Sequence of Anncaliia algerae insect isolate PRA339.</title>
        <authorList>
            <consortium name="The Broad Institute Genome Sequencing Platform"/>
            <consortium name="The Broad Institute Genome Sequencing Center for Infectious Disease"/>
            <person name="Cuomo C."/>
            <person name="Becnel J."/>
            <person name="Sanscrainte N."/>
            <person name="Walker B."/>
            <person name="Young S.K."/>
            <person name="Zeng Q."/>
            <person name="Gargeya S."/>
            <person name="Fitzgerald M."/>
            <person name="Haas B."/>
            <person name="Abouelleil A."/>
            <person name="Alvarado L."/>
            <person name="Arachchi H.M."/>
            <person name="Berlin A.M."/>
            <person name="Chapman S.B."/>
            <person name="Dewar J."/>
            <person name="Goldberg J."/>
            <person name="Griggs A."/>
            <person name="Gujja S."/>
            <person name="Hansen M."/>
            <person name="Howarth C."/>
            <person name="Imamovic A."/>
            <person name="Larimer J."/>
            <person name="McCowan C."/>
            <person name="Murphy C."/>
            <person name="Neiman D."/>
            <person name="Pearson M."/>
            <person name="Priest M."/>
            <person name="Roberts A."/>
            <person name="Saif S."/>
            <person name="Shea T."/>
            <person name="Sisk P."/>
            <person name="Sykes S."/>
            <person name="Wortman J."/>
            <person name="Nusbaum C."/>
            <person name="Birren B."/>
        </authorList>
    </citation>
    <scope>NUCLEOTIDE SEQUENCE [LARGE SCALE GENOMIC DNA]</scope>
    <source>
        <strain evidence="1 2">PRA339</strain>
    </source>
</reference>
<dbReference type="OrthoDB" id="10404592at2759"/>
<dbReference type="AlphaFoldDB" id="A0A059F168"/>
<feature type="non-terminal residue" evidence="1">
    <location>
        <position position="140"/>
    </location>
</feature>
<evidence type="ECO:0000313" key="2">
    <source>
        <dbReference type="Proteomes" id="UP000030655"/>
    </source>
</evidence>
<gene>
    <name evidence="1" type="ORF">H312_01843</name>
</gene>
<organism evidence="1 2">
    <name type="scientific">Anncaliia algerae PRA339</name>
    <dbReference type="NCBI Taxonomy" id="1288291"/>
    <lineage>
        <taxon>Eukaryota</taxon>
        <taxon>Fungi</taxon>
        <taxon>Fungi incertae sedis</taxon>
        <taxon>Microsporidia</taxon>
        <taxon>Tubulinosematoidea</taxon>
        <taxon>Tubulinosematidae</taxon>
        <taxon>Anncaliia</taxon>
    </lineage>
</organism>
<proteinExistence type="predicted"/>
<keyword evidence="2" id="KW-1185">Reference proteome</keyword>
<accession>A0A059F168</accession>
<dbReference type="VEuPathDB" id="MicrosporidiaDB:H312_01843"/>
<dbReference type="EMBL" id="KK365164">
    <property type="protein sequence ID" value="KCZ80744.1"/>
    <property type="molecule type" value="Genomic_DNA"/>
</dbReference>
<sequence length="140" mass="16740">MIHKFCSENRSEKTDGIYRQLKNILNEVIKKYSNILANIKEIGTDRTKIFYTVKLLFQTNNEFTLSCISIKNLIQLLNAEFFLRFDNVSKLIQNKEVNEMYSEYLYNYVVRYGNRVKKLFDKHNIQIEMAQDQILRLDTP</sequence>
<dbReference type="HOGENOM" id="CLU_1839838_0_0_1"/>
<protein>
    <submittedName>
        <fullName evidence="1">Uncharacterized protein</fullName>
    </submittedName>
</protein>
<dbReference type="Proteomes" id="UP000030655">
    <property type="component" value="Unassembled WGS sequence"/>
</dbReference>
<name>A0A059F168_9MICR</name>